<sequence length="272" mass="29908">MSDQEAEMDNKTYLDDTEEDGGLESSGSALNRLAMLRLNPPVSSCRACGGSMKRRSPSSSSSSLQEPKSKKISRHPSSTLIVGDHLLQGFTKLHLPIPTLHRCVSEPINSPGTTNNNNNNNNNPTNANGFFNPLSSQNAKTPSPPPPPNAKPTSSASATLRRSLSDPIPTPTPPPDSIQCLTPNSKRLKRMRDRMKEMSQWWDEVMEGEKERGSEDDNNNGAPEKDESETTECEEAVSVERSGKWLIVHIKCSCGKGYQILLHGNICYYKLM</sequence>
<dbReference type="Proteomes" id="UP001060215">
    <property type="component" value="Chromosome 6"/>
</dbReference>
<gene>
    <name evidence="1" type="ORF">LOK49_LG03G02874</name>
</gene>
<organism evidence="1 2">
    <name type="scientific">Camellia lanceoleosa</name>
    <dbReference type="NCBI Taxonomy" id="1840588"/>
    <lineage>
        <taxon>Eukaryota</taxon>
        <taxon>Viridiplantae</taxon>
        <taxon>Streptophyta</taxon>
        <taxon>Embryophyta</taxon>
        <taxon>Tracheophyta</taxon>
        <taxon>Spermatophyta</taxon>
        <taxon>Magnoliopsida</taxon>
        <taxon>eudicotyledons</taxon>
        <taxon>Gunneridae</taxon>
        <taxon>Pentapetalae</taxon>
        <taxon>asterids</taxon>
        <taxon>Ericales</taxon>
        <taxon>Theaceae</taxon>
        <taxon>Camellia</taxon>
    </lineage>
</organism>
<accession>A0ACC0I757</accession>
<keyword evidence="2" id="KW-1185">Reference proteome</keyword>
<comment type="caution">
    <text evidence="1">The sequence shown here is derived from an EMBL/GenBank/DDBJ whole genome shotgun (WGS) entry which is preliminary data.</text>
</comment>
<dbReference type="EMBL" id="CM045763">
    <property type="protein sequence ID" value="KAI8021158.1"/>
    <property type="molecule type" value="Genomic_DNA"/>
</dbReference>
<reference evidence="1 2" key="1">
    <citation type="journal article" date="2022" name="Plant J.">
        <title>Chromosome-level genome of Camellia lanceoleosa provides a valuable resource for understanding genome evolution and self-incompatibility.</title>
        <authorList>
            <person name="Gong W."/>
            <person name="Xiao S."/>
            <person name="Wang L."/>
            <person name="Liao Z."/>
            <person name="Chang Y."/>
            <person name="Mo W."/>
            <person name="Hu G."/>
            <person name="Li W."/>
            <person name="Zhao G."/>
            <person name="Zhu H."/>
            <person name="Hu X."/>
            <person name="Ji K."/>
            <person name="Xiang X."/>
            <person name="Song Q."/>
            <person name="Yuan D."/>
            <person name="Jin S."/>
            <person name="Zhang L."/>
        </authorList>
    </citation>
    <scope>NUCLEOTIDE SEQUENCE [LARGE SCALE GENOMIC DNA]</scope>
    <source>
        <strain evidence="1">SQ_2022a</strain>
    </source>
</reference>
<evidence type="ECO:0000313" key="2">
    <source>
        <dbReference type="Proteomes" id="UP001060215"/>
    </source>
</evidence>
<proteinExistence type="predicted"/>
<protein>
    <submittedName>
        <fullName evidence="1">Uncharacterized protein</fullName>
    </submittedName>
</protein>
<evidence type="ECO:0000313" key="1">
    <source>
        <dbReference type="EMBL" id="KAI8021158.1"/>
    </source>
</evidence>
<name>A0ACC0I757_9ERIC</name>